<organism evidence="6">
    <name type="scientific">Cyanothece sp. (strain PCC 7425 / ATCC 29141)</name>
    <dbReference type="NCBI Taxonomy" id="395961"/>
    <lineage>
        <taxon>Bacteria</taxon>
        <taxon>Bacillati</taxon>
        <taxon>Cyanobacteriota</taxon>
        <taxon>Cyanophyceae</taxon>
        <taxon>Gomontiellales</taxon>
        <taxon>Cyanothecaceae</taxon>
        <taxon>Cyanothece</taxon>
    </lineage>
</organism>
<dbReference type="STRING" id="395961.Cyan7425_1456"/>
<dbReference type="Pfam" id="PF00149">
    <property type="entry name" value="Metallophos"/>
    <property type="match status" value="1"/>
</dbReference>
<dbReference type="OrthoDB" id="2036332at2"/>
<keyword evidence="2" id="KW-0378">Hydrolase</keyword>
<dbReference type="HOGENOM" id="CLU_064678_0_0_3"/>
<sequence>MNLQFRFGVLSDPHIGLAQTIRDQKNRFHLVEVSIPALEQVLQQMTAAEVDFLLIPGDLTQHGEPDNHAWLSDRLAQLPFPAYVIPGNHDVPVPFRDGYSIGWSEFPGYYRGYGYGNSDRLYYTCELLPGVRLIALNSNQFDHEGVQIGAVDGEQLRWLETVLADSQAKLHLVMIHHNVIEHLPNQTLHPMGQRYMLRQAETLLQILRAGGVKLVFTGHLHVQDIAEAGGIYDITTGSLVSYPHPYRIVQIQTEPCGQIQVQIESDRVKSLPDWPDLLQVSRQWMGDRSAPFMTQFLSHPPLNLPLEEAQHFAPHLRDFWSTIAAGDPVLQFPHLPTIVREYLEGFSSAIPRDNQTKIFLK</sequence>
<evidence type="ECO:0000313" key="6">
    <source>
        <dbReference type="EMBL" id="ACL43827.1"/>
    </source>
</evidence>
<dbReference type="PIRSF" id="PIRSF035427">
    <property type="entry name" value="All2852"/>
    <property type="match status" value="1"/>
</dbReference>
<dbReference type="GO" id="GO:0046872">
    <property type="term" value="F:metal ion binding"/>
    <property type="evidence" value="ECO:0007669"/>
    <property type="project" value="UniProtKB-KW"/>
</dbReference>
<dbReference type="PANTHER" id="PTHR42988:SF2">
    <property type="entry name" value="CYCLIC NUCLEOTIDE PHOSPHODIESTERASE CBUA0032-RELATED"/>
    <property type="match status" value="1"/>
</dbReference>
<dbReference type="InterPro" id="IPR011239">
    <property type="entry name" value="Pesterase_cyn"/>
</dbReference>
<dbReference type="InterPro" id="IPR004843">
    <property type="entry name" value="Calcineurin-like_PHP"/>
</dbReference>
<protein>
    <submittedName>
        <fullName evidence="6">Metallophosphoesterase</fullName>
    </submittedName>
</protein>
<evidence type="ECO:0000256" key="2">
    <source>
        <dbReference type="ARBA" id="ARBA00022801"/>
    </source>
</evidence>
<evidence type="ECO:0000256" key="1">
    <source>
        <dbReference type="ARBA" id="ARBA00022723"/>
    </source>
</evidence>
<dbReference type="PANTHER" id="PTHR42988">
    <property type="entry name" value="PHOSPHOHYDROLASE"/>
    <property type="match status" value="1"/>
</dbReference>
<gene>
    <name evidence="6" type="ordered locus">Cyan7425_1456</name>
</gene>
<keyword evidence="3" id="KW-0408">Iron</keyword>
<proteinExistence type="inferred from homology"/>
<dbReference type="eggNOG" id="COG1409">
    <property type="taxonomic scope" value="Bacteria"/>
</dbReference>
<comment type="similarity">
    <text evidence="4">Belongs to the cyclic nucleotide phosphodiesterase class-III family.</text>
</comment>
<evidence type="ECO:0000256" key="3">
    <source>
        <dbReference type="ARBA" id="ARBA00023004"/>
    </source>
</evidence>
<name>B8HPG6_CYAP4</name>
<dbReference type="SUPFAM" id="SSF56300">
    <property type="entry name" value="Metallo-dependent phosphatases"/>
    <property type="match status" value="1"/>
</dbReference>
<dbReference type="Gene3D" id="3.60.21.10">
    <property type="match status" value="1"/>
</dbReference>
<accession>B8HPG6</accession>
<dbReference type="InterPro" id="IPR029052">
    <property type="entry name" value="Metallo-depent_PP-like"/>
</dbReference>
<dbReference type="GO" id="GO:0016787">
    <property type="term" value="F:hydrolase activity"/>
    <property type="evidence" value="ECO:0007669"/>
    <property type="project" value="UniProtKB-KW"/>
</dbReference>
<evidence type="ECO:0000256" key="4">
    <source>
        <dbReference type="ARBA" id="ARBA00025742"/>
    </source>
</evidence>
<evidence type="ECO:0000259" key="5">
    <source>
        <dbReference type="Pfam" id="PF00149"/>
    </source>
</evidence>
<feature type="domain" description="Calcineurin-like phosphoesterase" evidence="5">
    <location>
        <begin position="5"/>
        <end position="222"/>
    </location>
</feature>
<dbReference type="KEGG" id="cyn:Cyan7425_1456"/>
<reference evidence="6" key="1">
    <citation type="submission" date="2009-01" db="EMBL/GenBank/DDBJ databases">
        <title>Complete sequence of chromosome Cyanothece sp. PCC 7425.</title>
        <authorList>
            <consortium name="US DOE Joint Genome Institute"/>
            <person name="Lucas S."/>
            <person name="Copeland A."/>
            <person name="Lapidus A."/>
            <person name="Glavina del Rio T."/>
            <person name="Dalin E."/>
            <person name="Tice H."/>
            <person name="Bruce D."/>
            <person name="Goodwin L."/>
            <person name="Pitluck S."/>
            <person name="Sims D."/>
            <person name="Meineke L."/>
            <person name="Brettin T."/>
            <person name="Detter J.C."/>
            <person name="Han C."/>
            <person name="Larimer F."/>
            <person name="Land M."/>
            <person name="Hauser L."/>
            <person name="Kyrpides N."/>
            <person name="Ovchinnikova G."/>
            <person name="Liberton M."/>
            <person name="Stoeckel J."/>
            <person name="Banerjee A."/>
            <person name="Singh A."/>
            <person name="Page L."/>
            <person name="Sato H."/>
            <person name="Zhao L."/>
            <person name="Sherman L."/>
            <person name="Pakrasi H."/>
            <person name="Richardson P."/>
        </authorList>
    </citation>
    <scope>NUCLEOTIDE SEQUENCE</scope>
    <source>
        <strain evidence="6">PCC 7425</strain>
    </source>
</reference>
<dbReference type="AlphaFoldDB" id="B8HPG6"/>
<dbReference type="EMBL" id="CP001344">
    <property type="protein sequence ID" value="ACL43827.1"/>
    <property type="molecule type" value="Genomic_DNA"/>
</dbReference>
<keyword evidence="1" id="KW-0479">Metal-binding</keyword>
<dbReference type="InterPro" id="IPR050884">
    <property type="entry name" value="CNP_phosphodiesterase-III"/>
</dbReference>